<dbReference type="PROSITE" id="PS00107">
    <property type="entry name" value="PROTEIN_KINASE_ATP"/>
    <property type="match status" value="1"/>
</dbReference>
<organism evidence="3 4">
    <name type="scientific">Metabacillus indicus</name>
    <name type="common">Bacillus indicus</name>
    <dbReference type="NCBI Taxonomy" id="246786"/>
    <lineage>
        <taxon>Bacteria</taxon>
        <taxon>Bacillati</taxon>
        <taxon>Bacillota</taxon>
        <taxon>Bacilli</taxon>
        <taxon>Bacillales</taxon>
        <taxon>Bacillaceae</taxon>
        <taxon>Metabacillus</taxon>
    </lineage>
</organism>
<comment type="caution">
    <text evidence="3">The sequence shown here is derived from an EMBL/GenBank/DDBJ whole genome shotgun (WGS) entry which is preliminary data.</text>
</comment>
<dbReference type="PROSITE" id="PS50011">
    <property type="entry name" value="PROTEIN_KINASE_DOM"/>
    <property type="match status" value="1"/>
</dbReference>
<dbReference type="CDD" id="cd00180">
    <property type="entry name" value="PKc"/>
    <property type="match status" value="1"/>
</dbReference>
<dbReference type="InterPro" id="IPR017441">
    <property type="entry name" value="Protein_kinase_ATP_BS"/>
</dbReference>
<dbReference type="GO" id="GO:0005524">
    <property type="term" value="F:ATP binding"/>
    <property type="evidence" value="ECO:0007669"/>
    <property type="project" value="UniProtKB-UniRule"/>
</dbReference>
<dbReference type="GO" id="GO:0005737">
    <property type="term" value="C:cytoplasm"/>
    <property type="evidence" value="ECO:0007669"/>
    <property type="project" value="TreeGrafter"/>
</dbReference>
<name>A0A084H0X1_METID</name>
<evidence type="ECO:0000313" key="4">
    <source>
        <dbReference type="Proteomes" id="UP000028549"/>
    </source>
</evidence>
<reference evidence="3 4" key="1">
    <citation type="journal article" date="2005" name="Int. J. Syst. Evol. Microbiol.">
        <title>Bacillus cibi sp. nov., isolated from jeotgal, a traditional Korean fermented seafood.</title>
        <authorList>
            <person name="Yoon J.H."/>
            <person name="Lee C.H."/>
            <person name="Oh T.K."/>
        </authorList>
    </citation>
    <scope>NUCLEOTIDE SEQUENCE [LARGE SCALE GENOMIC DNA]</scope>
    <source>
        <strain evidence="3 4">DSM 16189</strain>
    </source>
</reference>
<sequence>MKNLLLKYGERPLKAGDVIDHRYTIQKVLGKGSYGITYLAITKRDEPLVLKQLRAYKAASDSGLSSFRLEKELLEQLSSPYFPAYSGSFIWNSKHFIAMEYISGDTFEDLIFLKKESFGEKESFRILLKVIEAVEVLHAKGIVHRDLRIPNILLKHESIRIIDFGLAARIGEGPDPAELGKSFSREKRHYRERSFQSDFYALGHFVLFLLYSQYVPVSKKNRSWEEELALTQHSKDTIKRMLKLQQPYDRIEDLKADVLKCVDGGEENVVF</sequence>
<evidence type="ECO:0000313" key="3">
    <source>
        <dbReference type="EMBL" id="KEZ53233.1"/>
    </source>
</evidence>
<dbReference type="InterPro" id="IPR020635">
    <property type="entry name" value="Tyr_kinase_cat_dom"/>
</dbReference>
<dbReference type="GO" id="GO:0006974">
    <property type="term" value="P:DNA damage response"/>
    <property type="evidence" value="ECO:0007669"/>
    <property type="project" value="TreeGrafter"/>
</dbReference>
<dbReference type="GO" id="GO:0004713">
    <property type="term" value="F:protein tyrosine kinase activity"/>
    <property type="evidence" value="ECO:0007669"/>
    <property type="project" value="InterPro"/>
</dbReference>
<keyword evidence="1" id="KW-0067">ATP-binding</keyword>
<dbReference type="GO" id="GO:0004674">
    <property type="term" value="F:protein serine/threonine kinase activity"/>
    <property type="evidence" value="ECO:0007669"/>
    <property type="project" value="TreeGrafter"/>
</dbReference>
<dbReference type="Pfam" id="PF00069">
    <property type="entry name" value="Pkinase"/>
    <property type="match status" value="1"/>
</dbReference>
<dbReference type="Proteomes" id="UP000028549">
    <property type="component" value="Unassembled WGS sequence"/>
</dbReference>
<dbReference type="PANTHER" id="PTHR24361:SF613">
    <property type="entry name" value="NUCLEAR RECEPTOR-BINDING PROTEIN-RELATED"/>
    <property type="match status" value="1"/>
</dbReference>
<dbReference type="SUPFAM" id="SSF56112">
    <property type="entry name" value="Protein kinase-like (PK-like)"/>
    <property type="match status" value="1"/>
</dbReference>
<gene>
    <name evidence="3" type="ORF">GS18_0208015</name>
</gene>
<dbReference type="InterPro" id="IPR011009">
    <property type="entry name" value="Kinase-like_dom_sf"/>
</dbReference>
<dbReference type="EMBL" id="JNVC02000003">
    <property type="protein sequence ID" value="KEZ53233.1"/>
    <property type="molecule type" value="Genomic_DNA"/>
</dbReference>
<dbReference type="RefSeq" id="WP_029565875.1">
    <property type="nucleotide sequence ID" value="NZ_JNVC02000003.1"/>
</dbReference>
<evidence type="ECO:0000259" key="2">
    <source>
        <dbReference type="PROSITE" id="PS50011"/>
    </source>
</evidence>
<dbReference type="SMART" id="SM00219">
    <property type="entry name" value="TyrKc"/>
    <property type="match status" value="1"/>
</dbReference>
<accession>A0A084H0X1</accession>
<dbReference type="AlphaFoldDB" id="A0A084H0X1"/>
<keyword evidence="1" id="KW-0547">Nucleotide-binding</keyword>
<keyword evidence="4" id="KW-1185">Reference proteome</keyword>
<dbReference type="PANTHER" id="PTHR24361">
    <property type="entry name" value="MITOGEN-ACTIVATED KINASE KINASE KINASE"/>
    <property type="match status" value="1"/>
</dbReference>
<evidence type="ECO:0000256" key="1">
    <source>
        <dbReference type="PROSITE-ProRule" id="PRU10141"/>
    </source>
</evidence>
<dbReference type="Gene3D" id="1.10.510.10">
    <property type="entry name" value="Transferase(Phosphotransferase) domain 1"/>
    <property type="match status" value="1"/>
</dbReference>
<proteinExistence type="predicted"/>
<dbReference type="InterPro" id="IPR053235">
    <property type="entry name" value="Ser_Thr_kinase"/>
</dbReference>
<feature type="domain" description="Protein kinase" evidence="2">
    <location>
        <begin position="23"/>
        <end position="271"/>
    </location>
</feature>
<dbReference type="OrthoDB" id="9788659at2"/>
<feature type="binding site" evidence="1">
    <location>
        <position position="51"/>
    </location>
    <ligand>
        <name>ATP</name>
        <dbReference type="ChEBI" id="CHEBI:30616"/>
    </ligand>
</feature>
<dbReference type="STRING" id="246786.GS18_0208015"/>
<protein>
    <recommendedName>
        <fullName evidence="2">Protein kinase domain-containing protein</fullName>
    </recommendedName>
</protein>
<dbReference type="InterPro" id="IPR000719">
    <property type="entry name" value="Prot_kinase_dom"/>
</dbReference>